<protein>
    <submittedName>
        <fullName evidence="9">Glutathione ABC transporter permease GsiD</fullName>
    </submittedName>
</protein>
<comment type="caution">
    <text evidence="9">The sequence shown here is derived from an EMBL/GenBank/DDBJ whole genome shotgun (WGS) entry which is preliminary data.</text>
</comment>
<dbReference type="InterPro" id="IPR035906">
    <property type="entry name" value="MetI-like_sf"/>
</dbReference>
<keyword evidence="5 7" id="KW-1133">Transmembrane helix</keyword>
<dbReference type="EMBL" id="BMPI01000099">
    <property type="protein sequence ID" value="GGM85080.1"/>
    <property type="molecule type" value="Genomic_DNA"/>
</dbReference>
<dbReference type="Pfam" id="PF00528">
    <property type="entry name" value="BPD_transp_1"/>
    <property type="match status" value="1"/>
</dbReference>
<dbReference type="PROSITE" id="PS50928">
    <property type="entry name" value="ABC_TM1"/>
    <property type="match status" value="1"/>
</dbReference>
<organism evidence="9 10">
    <name type="scientific">Dactylosporangium sucinum</name>
    <dbReference type="NCBI Taxonomy" id="1424081"/>
    <lineage>
        <taxon>Bacteria</taxon>
        <taxon>Bacillati</taxon>
        <taxon>Actinomycetota</taxon>
        <taxon>Actinomycetes</taxon>
        <taxon>Micromonosporales</taxon>
        <taxon>Micromonosporaceae</taxon>
        <taxon>Dactylosporangium</taxon>
    </lineage>
</organism>
<dbReference type="PANTHER" id="PTHR43386:SF25">
    <property type="entry name" value="PEPTIDE ABC TRANSPORTER PERMEASE PROTEIN"/>
    <property type="match status" value="1"/>
</dbReference>
<feature type="transmembrane region" description="Helical" evidence="7">
    <location>
        <begin position="198"/>
        <end position="219"/>
    </location>
</feature>
<feature type="transmembrane region" description="Helical" evidence="7">
    <location>
        <begin position="27"/>
        <end position="46"/>
    </location>
</feature>
<keyword evidence="4 7" id="KW-0812">Transmembrane</keyword>
<sequence>MTAPAAAVLVEQPRVAARRRAPLRTVVGAALGLLVVLTILLGPWLVGKDPYAINIDNRFAGPGAAHWLGTDELGRDVASRIAHGARSTALIALGAVAIASAIAIPLGVLTGFLGGWLDLVVTRIVDLFFAIPSLLVAIGVVGLFGASLTTTVLALGLSYWPFYTRLVRSAVVGIRSRPYVDAARVLGASRLRVIRTDILTGLTPLVLVQTTVLLGFAILDEAALGFLGLGVQPPQASWGSRLAESREFMLSHPELALVASVPIVVAVFAINLLSDALRDRLDERRVS</sequence>
<dbReference type="CDD" id="cd06261">
    <property type="entry name" value="TM_PBP2"/>
    <property type="match status" value="1"/>
</dbReference>
<dbReference type="SUPFAM" id="SSF161098">
    <property type="entry name" value="MetI-like"/>
    <property type="match status" value="1"/>
</dbReference>
<evidence type="ECO:0000313" key="9">
    <source>
        <dbReference type="EMBL" id="GGM85080.1"/>
    </source>
</evidence>
<dbReference type="Gene3D" id="1.10.3720.10">
    <property type="entry name" value="MetI-like"/>
    <property type="match status" value="1"/>
</dbReference>
<comment type="subcellular location">
    <subcellularLocation>
        <location evidence="1 7">Cell membrane</location>
        <topology evidence="1 7">Multi-pass membrane protein</topology>
    </subcellularLocation>
</comment>
<evidence type="ECO:0000256" key="6">
    <source>
        <dbReference type="ARBA" id="ARBA00023136"/>
    </source>
</evidence>
<accession>A0A917UDC4</accession>
<keyword evidence="3" id="KW-1003">Cell membrane</keyword>
<feature type="transmembrane region" description="Helical" evidence="7">
    <location>
        <begin position="129"/>
        <end position="160"/>
    </location>
</feature>
<dbReference type="InterPro" id="IPR000515">
    <property type="entry name" value="MetI-like"/>
</dbReference>
<dbReference type="RefSeq" id="WP_190257480.1">
    <property type="nucleotide sequence ID" value="NZ_BMPI01000099.1"/>
</dbReference>
<dbReference type="PANTHER" id="PTHR43386">
    <property type="entry name" value="OLIGOPEPTIDE TRANSPORT SYSTEM PERMEASE PROTEIN APPC"/>
    <property type="match status" value="1"/>
</dbReference>
<dbReference type="AlphaFoldDB" id="A0A917UDC4"/>
<proteinExistence type="inferred from homology"/>
<dbReference type="Proteomes" id="UP000642070">
    <property type="component" value="Unassembled WGS sequence"/>
</dbReference>
<dbReference type="GO" id="GO:0005886">
    <property type="term" value="C:plasma membrane"/>
    <property type="evidence" value="ECO:0007669"/>
    <property type="project" value="UniProtKB-SubCell"/>
</dbReference>
<feature type="transmembrane region" description="Helical" evidence="7">
    <location>
        <begin position="89"/>
        <end position="117"/>
    </location>
</feature>
<gene>
    <name evidence="9" type="ORF">GCM10007977_103460</name>
</gene>
<reference evidence="9" key="2">
    <citation type="submission" date="2020-09" db="EMBL/GenBank/DDBJ databases">
        <authorList>
            <person name="Sun Q."/>
            <person name="Ohkuma M."/>
        </authorList>
    </citation>
    <scope>NUCLEOTIDE SEQUENCE</scope>
    <source>
        <strain evidence="9">JCM 19831</strain>
    </source>
</reference>
<evidence type="ECO:0000256" key="2">
    <source>
        <dbReference type="ARBA" id="ARBA00022448"/>
    </source>
</evidence>
<name>A0A917UDC4_9ACTN</name>
<reference evidence="9" key="1">
    <citation type="journal article" date="2014" name="Int. J. Syst. Evol. Microbiol.">
        <title>Complete genome sequence of Corynebacterium casei LMG S-19264T (=DSM 44701T), isolated from a smear-ripened cheese.</title>
        <authorList>
            <consortium name="US DOE Joint Genome Institute (JGI-PGF)"/>
            <person name="Walter F."/>
            <person name="Albersmeier A."/>
            <person name="Kalinowski J."/>
            <person name="Ruckert C."/>
        </authorList>
    </citation>
    <scope>NUCLEOTIDE SEQUENCE</scope>
    <source>
        <strain evidence="9">JCM 19831</strain>
    </source>
</reference>
<keyword evidence="6 7" id="KW-0472">Membrane</keyword>
<evidence type="ECO:0000256" key="7">
    <source>
        <dbReference type="RuleBase" id="RU363032"/>
    </source>
</evidence>
<comment type="similarity">
    <text evidence="7">Belongs to the binding-protein-dependent transport system permease family.</text>
</comment>
<dbReference type="GO" id="GO:0055085">
    <property type="term" value="P:transmembrane transport"/>
    <property type="evidence" value="ECO:0007669"/>
    <property type="project" value="InterPro"/>
</dbReference>
<evidence type="ECO:0000313" key="10">
    <source>
        <dbReference type="Proteomes" id="UP000642070"/>
    </source>
</evidence>
<feature type="domain" description="ABC transmembrane type-1" evidence="8">
    <location>
        <begin position="85"/>
        <end position="274"/>
    </location>
</feature>
<keyword evidence="2 7" id="KW-0813">Transport</keyword>
<evidence type="ECO:0000256" key="3">
    <source>
        <dbReference type="ARBA" id="ARBA00022475"/>
    </source>
</evidence>
<evidence type="ECO:0000256" key="5">
    <source>
        <dbReference type="ARBA" id="ARBA00022989"/>
    </source>
</evidence>
<feature type="transmembrane region" description="Helical" evidence="7">
    <location>
        <begin position="255"/>
        <end position="274"/>
    </location>
</feature>
<dbReference type="InterPro" id="IPR050366">
    <property type="entry name" value="BP-dependent_transpt_permease"/>
</dbReference>
<evidence type="ECO:0000256" key="1">
    <source>
        <dbReference type="ARBA" id="ARBA00004651"/>
    </source>
</evidence>
<evidence type="ECO:0000259" key="8">
    <source>
        <dbReference type="PROSITE" id="PS50928"/>
    </source>
</evidence>
<evidence type="ECO:0000256" key="4">
    <source>
        <dbReference type="ARBA" id="ARBA00022692"/>
    </source>
</evidence>
<keyword evidence="10" id="KW-1185">Reference proteome</keyword>